<keyword evidence="1" id="KW-0732">Signal</keyword>
<gene>
    <name evidence="2" type="ORF">HJG59_010013</name>
</gene>
<organism evidence="2 3">
    <name type="scientific">Molossus molossus</name>
    <name type="common">Pallas' mastiff bat</name>
    <name type="synonym">Vespertilio molossus</name>
    <dbReference type="NCBI Taxonomy" id="27622"/>
    <lineage>
        <taxon>Eukaryota</taxon>
        <taxon>Metazoa</taxon>
        <taxon>Chordata</taxon>
        <taxon>Craniata</taxon>
        <taxon>Vertebrata</taxon>
        <taxon>Euteleostomi</taxon>
        <taxon>Mammalia</taxon>
        <taxon>Eutheria</taxon>
        <taxon>Laurasiatheria</taxon>
        <taxon>Chiroptera</taxon>
        <taxon>Yangochiroptera</taxon>
        <taxon>Molossidae</taxon>
        <taxon>Molossus</taxon>
    </lineage>
</organism>
<accession>A0A7J8BYB6</accession>
<proteinExistence type="predicted"/>
<dbReference type="EMBL" id="JACASF010000022">
    <property type="protein sequence ID" value="KAF6403595.1"/>
    <property type="molecule type" value="Genomic_DNA"/>
</dbReference>
<dbReference type="Proteomes" id="UP000550707">
    <property type="component" value="Unassembled WGS sequence"/>
</dbReference>
<reference evidence="2 3" key="1">
    <citation type="journal article" date="2020" name="Nature">
        <title>Six reference-quality genomes reveal evolution of bat adaptations.</title>
        <authorList>
            <person name="Jebb D."/>
            <person name="Huang Z."/>
            <person name="Pippel M."/>
            <person name="Hughes G.M."/>
            <person name="Lavrichenko K."/>
            <person name="Devanna P."/>
            <person name="Winkler S."/>
            <person name="Jermiin L.S."/>
            <person name="Skirmuntt E.C."/>
            <person name="Katzourakis A."/>
            <person name="Burkitt-Gray L."/>
            <person name="Ray D.A."/>
            <person name="Sullivan K.A.M."/>
            <person name="Roscito J.G."/>
            <person name="Kirilenko B.M."/>
            <person name="Davalos L.M."/>
            <person name="Corthals A.P."/>
            <person name="Power M.L."/>
            <person name="Jones G."/>
            <person name="Ransome R.D."/>
            <person name="Dechmann D.K.N."/>
            <person name="Locatelli A.G."/>
            <person name="Puechmaille S.J."/>
            <person name="Fedrigo O."/>
            <person name="Jarvis E.D."/>
            <person name="Hiller M."/>
            <person name="Vernes S.C."/>
            <person name="Myers E.W."/>
            <person name="Teeling E.C."/>
        </authorList>
    </citation>
    <scope>NUCLEOTIDE SEQUENCE [LARGE SCALE GENOMIC DNA]</scope>
    <source>
        <strain evidence="2">MMolMol1</strain>
        <tissue evidence="2">Muscle</tissue>
    </source>
</reference>
<sequence length="158" mass="17585">MAILTSLQWSENKPAISTRLVFLLLLSTAKACVVAARAADTCPSSIYTFLRFTRQVSLTYLKDSLSRELENVVLPSRHTAPQTEEISITPDKAVNWRRSPSSATLPRNTKTLFLCSSPSFFRSLPPGLISTTTLRLLFSRSSKATIFLSPAIHFYPFS</sequence>
<protein>
    <submittedName>
        <fullName evidence="2">Uncharacterized protein</fullName>
    </submittedName>
</protein>
<evidence type="ECO:0000256" key="1">
    <source>
        <dbReference type="SAM" id="SignalP"/>
    </source>
</evidence>
<feature type="signal peptide" evidence="1">
    <location>
        <begin position="1"/>
        <end position="31"/>
    </location>
</feature>
<dbReference type="AlphaFoldDB" id="A0A7J8BYB6"/>
<evidence type="ECO:0000313" key="2">
    <source>
        <dbReference type="EMBL" id="KAF6403595.1"/>
    </source>
</evidence>
<evidence type="ECO:0000313" key="3">
    <source>
        <dbReference type="Proteomes" id="UP000550707"/>
    </source>
</evidence>
<name>A0A7J8BYB6_MOLMO</name>
<keyword evidence="3" id="KW-1185">Reference proteome</keyword>
<feature type="chain" id="PRO_5029450337" evidence="1">
    <location>
        <begin position="32"/>
        <end position="158"/>
    </location>
</feature>
<comment type="caution">
    <text evidence="2">The sequence shown here is derived from an EMBL/GenBank/DDBJ whole genome shotgun (WGS) entry which is preliminary data.</text>
</comment>
<dbReference type="InParanoid" id="A0A7J8BYB6"/>